<sequence>KLLMAANNQERLNHQTPKIQERSGRFMRSLLKGHSTTSANAQTVISSPTNFRHLISVCHNPPSLDHNSSPTIPPSSTSSSSPISCPMPSNSSITVLSNKSFNSPYERSFSSNSTPSTPNMSRLRTLTFHFPVDGYNSSTTSDKPPRSMSQTKSSSRKSKLSLSSSIKQKHGKSSGRHKESKWYLDTRSSASFNTNNNNNNSNENNFTTLSTFSASNIDRPSRKLVSEIFDDLNSTTSSQCSTPNEHSIARAIFDINSMLISIGLGRSTPTSSISTPQHQPVLLRPRKKNSSTLSHQTSSSSVTDESDYVNISYRARSAYSPARPNSLILSSQPSSQKKTNDIDDDNEHYYSAQSSKLSTPMIHTVKDTDGKDNLTSIVNVDHDEQKIPQIKLFQPQNEDNSHRL</sequence>
<accession>A0A815ZPV5</accession>
<feature type="region of interest" description="Disordered" evidence="1">
    <location>
        <begin position="134"/>
        <end position="182"/>
    </location>
</feature>
<comment type="caution">
    <text evidence="2">The sequence shown here is derived from an EMBL/GenBank/DDBJ whole genome shotgun (WGS) entry which is preliminary data.</text>
</comment>
<organism evidence="2 3">
    <name type="scientific">Adineta ricciae</name>
    <name type="common">Rotifer</name>
    <dbReference type="NCBI Taxonomy" id="249248"/>
    <lineage>
        <taxon>Eukaryota</taxon>
        <taxon>Metazoa</taxon>
        <taxon>Spiralia</taxon>
        <taxon>Gnathifera</taxon>
        <taxon>Rotifera</taxon>
        <taxon>Eurotatoria</taxon>
        <taxon>Bdelloidea</taxon>
        <taxon>Adinetida</taxon>
        <taxon>Adinetidae</taxon>
        <taxon>Adineta</taxon>
    </lineage>
</organism>
<feature type="non-terminal residue" evidence="2">
    <location>
        <position position="1"/>
    </location>
</feature>
<keyword evidence="3" id="KW-1185">Reference proteome</keyword>
<protein>
    <submittedName>
        <fullName evidence="2">Uncharacterized protein</fullName>
    </submittedName>
</protein>
<reference evidence="2" key="1">
    <citation type="submission" date="2021-02" db="EMBL/GenBank/DDBJ databases">
        <authorList>
            <person name="Nowell W R."/>
        </authorList>
    </citation>
    <scope>NUCLEOTIDE SEQUENCE</scope>
</reference>
<evidence type="ECO:0000256" key="1">
    <source>
        <dbReference type="SAM" id="MobiDB-lite"/>
    </source>
</evidence>
<feature type="compositionally biased region" description="Polar residues" evidence="1">
    <location>
        <begin position="268"/>
        <end position="278"/>
    </location>
</feature>
<dbReference type="Proteomes" id="UP000663828">
    <property type="component" value="Unassembled WGS sequence"/>
</dbReference>
<evidence type="ECO:0000313" key="3">
    <source>
        <dbReference type="Proteomes" id="UP000663828"/>
    </source>
</evidence>
<dbReference type="EMBL" id="CAJNOR010006163">
    <property type="protein sequence ID" value="CAF1587592.1"/>
    <property type="molecule type" value="Genomic_DNA"/>
</dbReference>
<feature type="compositionally biased region" description="Low complexity" evidence="1">
    <location>
        <begin position="67"/>
        <end position="91"/>
    </location>
</feature>
<proteinExistence type="predicted"/>
<feature type="compositionally biased region" description="Polar residues" evidence="1">
    <location>
        <begin position="327"/>
        <end position="337"/>
    </location>
</feature>
<gene>
    <name evidence="2" type="ORF">XAT740_LOCUS46203</name>
</gene>
<feature type="region of interest" description="Disordered" evidence="1">
    <location>
        <begin position="62"/>
        <end position="91"/>
    </location>
</feature>
<name>A0A815ZPV5_ADIRI</name>
<feature type="region of interest" description="Disordered" evidence="1">
    <location>
        <begin position="324"/>
        <end position="346"/>
    </location>
</feature>
<dbReference type="AlphaFoldDB" id="A0A815ZPV5"/>
<evidence type="ECO:0000313" key="2">
    <source>
        <dbReference type="EMBL" id="CAF1587592.1"/>
    </source>
</evidence>
<feature type="region of interest" description="Disordered" evidence="1">
    <location>
        <begin position="268"/>
        <end position="305"/>
    </location>
</feature>
<feature type="compositionally biased region" description="Low complexity" evidence="1">
    <location>
        <begin position="290"/>
        <end position="303"/>
    </location>
</feature>